<feature type="domain" description="AMP-dependent synthetase/ligase" evidence="3">
    <location>
        <begin position="32"/>
        <end position="374"/>
    </location>
</feature>
<evidence type="ECO:0000313" key="7">
    <source>
        <dbReference type="Proteomes" id="UP001612812"/>
    </source>
</evidence>
<evidence type="ECO:0000313" key="6">
    <source>
        <dbReference type="EMBL" id="MFI7261507.1"/>
    </source>
</evidence>
<protein>
    <submittedName>
        <fullName evidence="6">AMP-binding protein</fullName>
    </submittedName>
</protein>
<dbReference type="InterPro" id="IPR036736">
    <property type="entry name" value="ACP-like_sf"/>
</dbReference>
<feature type="domain" description="Condensation" evidence="5">
    <location>
        <begin position="625"/>
        <end position="1042"/>
    </location>
</feature>
<evidence type="ECO:0000259" key="4">
    <source>
        <dbReference type="Pfam" id="PF00550"/>
    </source>
</evidence>
<gene>
    <name evidence="6" type="ORF">ACIBP4_04245</name>
</gene>
<dbReference type="InterPro" id="IPR020845">
    <property type="entry name" value="AMP-binding_CS"/>
</dbReference>
<dbReference type="InterPro" id="IPR001242">
    <property type="entry name" value="Condensation_dom"/>
</dbReference>
<dbReference type="SUPFAM" id="SSF56801">
    <property type="entry name" value="Acetyl-CoA synthetase-like"/>
    <property type="match status" value="1"/>
</dbReference>
<dbReference type="Gene3D" id="3.40.50.12780">
    <property type="entry name" value="N-terminal domain of ligase-like"/>
    <property type="match status" value="1"/>
</dbReference>
<accession>A0ABW7ZGY6</accession>
<dbReference type="Proteomes" id="UP001612812">
    <property type="component" value="Unassembled WGS sequence"/>
</dbReference>
<dbReference type="Gene3D" id="1.10.1200.10">
    <property type="entry name" value="ACP-like"/>
    <property type="match status" value="1"/>
</dbReference>
<dbReference type="Gene3D" id="3.30.300.30">
    <property type="match status" value="1"/>
</dbReference>
<comment type="cofactor">
    <cofactor evidence="1">
        <name>pantetheine 4'-phosphate</name>
        <dbReference type="ChEBI" id="CHEBI:47942"/>
    </cofactor>
</comment>
<comment type="caution">
    <text evidence="6">The sequence shown here is derived from an EMBL/GenBank/DDBJ whole genome shotgun (WGS) entry which is preliminary data.</text>
</comment>
<dbReference type="InterPro" id="IPR009081">
    <property type="entry name" value="PP-bd_ACP"/>
</dbReference>
<organism evidence="6 7">
    <name type="scientific">Micromonospora maritima</name>
    <dbReference type="NCBI Taxonomy" id="986711"/>
    <lineage>
        <taxon>Bacteria</taxon>
        <taxon>Bacillati</taxon>
        <taxon>Actinomycetota</taxon>
        <taxon>Actinomycetes</taxon>
        <taxon>Micromonosporales</taxon>
        <taxon>Micromonosporaceae</taxon>
        <taxon>Micromonospora</taxon>
    </lineage>
</organism>
<dbReference type="InterPro" id="IPR000873">
    <property type="entry name" value="AMP-dep_synth/lig_dom"/>
</dbReference>
<evidence type="ECO:0000256" key="2">
    <source>
        <dbReference type="SAM" id="MobiDB-lite"/>
    </source>
</evidence>
<dbReference type="Gene3D" id="3.30.559.30">
    <property type="entry name" value="Nonribosomal peptide synthetase, condensation domain"/>
    <property type="match status" value="1"/>
</dbReference>
<dbReference type="InterPro" id="IPR042099">
    <property type="entry name" value="ANL_N_sf"/>
</dbReference>
<keyword evidence="7" id="KW-1185">Reference proteome</keyword>
<dbReference type="SUPFAM" id="SSF52777">
    <property type="entry name" value="CoA-dependent acyltransferases"/>
    <property type="match status" value="2"/>
</dbReference>
<dbReference type="Pfam" id="PF00550">
    <property type="entry name" value="PP-binding"/>
    <property type="match status" value="1"/>
</dbReference>
<proteinExistence type="predicted"/>
<dbReference type="Pfam" id="PF00501">
    <property type="entry name" value="AMP-binding"/>
    <property type="match status" value="1"/>
</dbReference>
<dbReference type="PROSITE" id="PS00455">
    <property type="entry name" value="AMP_BINDING"/>
    <property type="match status" value="1"/>
</dbReference>
<feature type="region of interest" description="Disordered" evidence="2">
    <location>
        <begin position="602"/>
        <end position="627"/>
    </location>
</feature>
<name>A0ABW7ZGY6_9ACTN</name>
<evidence type="ECO:0000259" key="3">
    <source>
        <dbReference type="Pfam" id="PF00501"/>
    </source>
</evidence>
<feature type="domain" description="Carrier" evidence="4">
    <location>
        <begin position="544"/>
        <end position="603"/>
    </location>
</feature>
<dbReference type="EMBL" id="JBITLE010000001">
    <property type="protein sequence ID" value="MFI7261507.1"/>
    <property type="molecule type" value="Genomic_DNA"/>
</dbReference>
<dbReference type="Pfam" id="PF00668">
    <property type="entry name" value="Condensation"/>
    <property type="match status" value="1"/>
</dbReference>
<reference evidence="6 7" key="1">
    <citation type="submission" date="2024-10" db="EMBL/GenBank/DDBJ databases">
        <title>The Natural Products Discovery Center: Release of the First 8490 Sequenced Strains for Exploring Actinobacteria Biosynthetic Diversity.</title>
        <authorList>
            <person name="Kalkreuter E."/>
            <person name="Kautsar S.A."/>
            <person name="Yang D."/>
            <person name="Bader C.D."/>
            <person name="Teijaro C.N."/>
            <person name="Fluegel L."/>
            <person name="Davis C.M."/>
            <person name="Simpson J.R."/>
            <person name="Lauterbach L."/>
            <person name="Steele A.D."/>
            <person name="Gui C."/>
            <person name="Meng S."/>
            <person name="Li G."/>
            <person name="Viehrig K."/>
            <person name="Ye F."/>
            <person name="Su P."/>
            <person name="Kiefer A.F."/>
            <person name="Nichols A."/>
            <person name="Cepeda A.J."/>
            <person name="Yan W."/>
            <person name="Fan B."/>
            <person name="Jiang Y."/>
            <person name="Adhikari A."/>
            <person name="Zheng C.-J."/>
            <person name="Schuster L."/>
            <person name="Cowan T.M."/>
            <person name="Smanski M.J."/>
            <person name="Chevrette M.G."/>
            <person name="De Carvalho L.P.S."/>
            <person name="Shen B."/>
        </authorList>
    </citation>
    <scope>NUCLEOTIDE SEQUENCE [LARGE SCALE GENOMIC DNA]</scope>
    <source>
        <strain evidence="6 7">NPDC049845</strain>
    </source>
</reference>
<evidence type="ECO:0000256" key="1">
    <source>
        <dbReference type="ARBA" id="ARBA00001957"/>
    </source>
</evidence>
<dbReference type="RefSeq" id="WP_396768506.1">
    <property type="nucleotide sequence ID" value="NZ_JBITLA010000002.1"/>
</dbReference>
<dbReference type="PANTHER" id="PTHR45527">
    <property type="entry name" value="NONRIBOSOMAL PEPTIDE SYNTHETASE"/>
    <property type="match status" value="1"/>
</dbReference>
<dbReference type="SUPFAM" id="SSF47336">
    <property type="entry name" value="ACP-like"/>
    <property type="match status" value="1"/>
</dbReference>
<dbReference type="InterPro" id="IPR023213">
    <property type="entry name" value="CAT-like_dom_sf"/>
</dbReference>
<evidence type="ECO:0000259" key="5">
    <source>
        <dbReference type="Pfam" id="PF00668"/>
    </source>
</evidence>
<dbReference type="InterPro" id="IPR045851">
    <property type="entry name" value="AMP-bd_C_sf"/>
</dbReference>
<dbReference type="Gene3D" id="3.30.559.10">
    <property type="entry name" value="Chloramphenicol acetyltransferase-like domain"/>
    <property type="match status" value="1"/>
</dbReference>
<dbReference type="PANTHER" id="PTHR45527:SF1">
    <property type="entry name" value="FATTY ACID SYNTHASE"/>
    <property type="match status" value="1"/>
</dbReference>
<sequence length="1048" mass="113460">MASSLAWTAQSAADVAEQPHPRGTTIHALVADSVLRHPDRVAVREGDHLLSYRDLDRLAQDFAAELTSAGVRPGDIVPLLMPRSARLVIAALAVLRCGAAYAALDPAWPAGHLARLLSLIASPVLVTDRTVPGPAARLAPADWGDMAATLRSPRPHTPVEVDGTAAATVFFTSGTTGLPKGVVSPHLGTVRLFHDCPFATFDQHTVMPLAAAIPWDVLSCELWGPLMNGGCVTVVTDRYLLPSGLREFVTRYGVQTVFFTPTLFNMIVDEDVGAFTGLEQVLIAGERASPGHCARLLAHHPDVVLINAYGPAEATTFASAQHVRPEDCRLPGGVPLGHPLPHTGLYVWDGTRECATGEIGELLISGAGLALRYLGDPALTDERFVTVRVDGRAVRVYRTGDRAHRDQQCRLFFDGRDDRQIKIRGHRIELGSVETAVAAVPGVTWCRALPVPGDDGRYRDLYLAYTSPGTPPVEPEQVLAFVEDRLPAYLVPRRLLRIERPPMSGTGKLDERELIHRMAAAAPEPPTPTATAVGQDDVGTIVSAVVDTVLGRTVAPDQDFFAAGGTSIEFGVLCTRLAARLNRPVPMSVAIQRATPRRLTEWLDGHRPVDDPAASSSTKPDDRPLPLSEMQTSFWMRQSLDPTDVSGLCPVVHVVDGALERRPLEQAFHDVVERHPALRAVYTFDDDGMTLVAVPAAGTPRDGVTWLAPAETDAEAVRALAGVLMRPLDVEEGPVWRAVAVPSRDGTRTTLGIVVHHIAFDGWSETVLVADLARAYAARRAGQEPDFPPIPTPADARRRLADRLAAVDLDAQRRYWRETLRGVPALRLPAPVGSSDGRRTASDSLTRTFRLDAATGVEVGRLAEKHATTPFAVLLSAYAAALARLTDQRDFGLGVTVSRRAGAGIDDLVGCFVETVCLRPRPAVESGWPDLLDGMLPVIRDGMAAQDLPFSEVVRLVNPARGRHNPLYQVLFVYQDHPRSDGSFAGHPMRRVPVPAVHGVCELVVEVWPEPDGGYTVDMTYQVQALEAEFVTGSFVQFSDILTRQDRR</sequence>